<evidence type="ECO:0000313" key="1">
    <source>
        <dbReference type="EMBL" id="MBX68421.1"/>
    </source>
</evidence>
<reference evidence="1" key="1">
    <citation type="submission" date="2018-02" db="EMBL/GenBank/DDBJ databases">
        <title>Rhizophora mucronata_Transcriptome.</title>
        <authorList>
            <person name="Meera S.P."/>
            <person name="Sreeshan A."/>
            <person name="Augustine A."/>
        </authorList>
    </citation>
    <scope>NUCLEOTIDE SEQUENCE</scope>
    <source>
        <tissue evidence="1">Leaf</tissue>
    </source>
</reference>
<sequence length="71" mass="8610">MSYMSCFCSSILLSTYVKNSSYHVHCLCDACEEQEAIPFLRQVDRVANRDLKLRHFFYPDDYLETLRWFRF</sequence>
<proteinExistence type="predicted"/>
<name>A0A2P2QNG3_RHIMU</name>
<accession>A0A2P2QNG3</accession>
<protein>
    <submittedName>
        <fullName evidence="1">Uncharacterized protein</fullName>
    </submittedName>
</protein>
<organism evidence="1">
    <name type="scientific">Rhizophora mucronata</name>
    <name type="common">Asiatic mangrove</name>
    <dbReference type="NCBI Taxonomy" id="61149"/>
    <lineage>
        <taxon>Eukaryota</taxon>
        <taxon>Viridiplantae</taxon>
        <taxon>Streptophyta</taxon>
        <taxon>Embryophyta</taxon>
        <taxon>Tracheophyta</taxon>
        <taxon>Spermatophyta</taxon>
        <taxon>Magnoliopsida</taxon>
        <taxon>eudicotyledons</taxon>
        <taxon>Gunneridae</taxon>
        <taxon>Pentapetalae</taxon>
        <taxon>rosids</taxon>
        <taxon>fabids</taxon>
        <taxon>Malpighiales</taxon>
        <taxon>Rhizophoraceae</taxon>
        <taxon>Rhizophora</taxon>
    </lineage>
</organism>
<dbReference type="AlphaFoldDB" id="A0A2P2QNG3"/>
<dbReference type="EMBL" id="GGEC01087937">
    <property type="protein sequence ID" value="MBX68421.1"/>
    <property type="molecule type" value="Transcribed_RNA"/>
</dbReference>